<protein>
    <submittedName>
        <fullName evidence="1">Uncharacterized protein</fullName>
    </submittedName>
</protein>
<proteinExistence type="predicted"/>
<gene>
    <name evidence="1" type="ORF">CPARA_1gp041</name>
</gene>
<sequence length="208" mass="25595">MANLFKRMSINQEIYRFFVYNMFKKKKYLSHFFKHIIYKKFYISHQFFLKGDMKKIYDKFIFDVLMFLLKKFIIKKIDSKKKLISGQRFFDCIKMHYFFFCVCTNVLKKNYFIWTKKLFSLFFLLQINLGLKSKKNFLNYNFFKRLCLKKKIDLKKLSPFYKQIKLQLIFICLNYNNLNISLRIFTKNSQSIFKLVKISVSSYCVNKK</sequence>
<keyword evidence="1" id="KW-0542">Nucleomorph</keyword>
<evidence type="ECO:0000313" key="1">
    <source>
        <dbReference type="EMBL" id="AEA38699.1"/>
    </source>
</evidence>
<dbReference type="GeneID" id="10447103"/>
<name>F2HHA3_9CRYP</name>
<reference evidence="1 2" key="1">
    <citation type="journal article" date="2011" name="Genome Biol. Evol.">
        <title>Complete nucleomorph genome sequence of the nonphotosynthetic alga Cryptomonas paramecium reveals a core nucleomorph gene set.</title>
        <authorList>
            <person name="Tanifuji G."/>
            <person name="Onodera N.T."/>
            <person name="Wheeler T.J."/>
            <person name="Dlutek M."/>
            <person name="Donaher N."/>
            <person name="Archibald J.M."/>
        </authorList>
    </citation>
    <scope>NUCLEOTIDE SEQUENCE [LARGE SCALE GENOMIC DNA]</scope>
    <source>
        <strain evidence="1 2">CCAP977/2A</strain>
    </source>
</reference>
<dbReference type="EMBL" id="CP002172">
    <property type="protein sequence ID" value="AEA38699.1"/>
    <property type="molecule type" value="Genomic_DNA"/>
</dbReference>
<dbReference type="AlphaFoldDB" id="F2HHA3"/>
<organism evidence="1 2">
    <name type="scientific">Cryptomonas paramaecium</name>
    <dbReference type="NCBI Taxonomy" id="2898"/>
    <lineage>
        <taxon>Eukaryota</taxon>
        <taxon>Cryptophyceae</taxon>
        <taxon>Cryptomonadales</taxon>
        <taxon>Cryptomonadaceae</taxon>
        <taxon>Cryptomonas</taxon>
    </lineage>
</organism>
<dbReference type="RefSeq" id="XP_003239597.1">
    <property type="nucleotide sequence ID" value="XM_003239549.1"/>
</dbReference>
<geneLocation type="nucleomorph" evidence="1"/>
<accession>F2HHA3</accession>
<dbReference type="Proteomes" id="UP000243423">
    <property type="component" value="Nucleomorph 1"/>
</dbReference>
<evidence type="ECO:0000313" key="2">
    <source>
        <dbReference type="Proteomes" id="UP000243423"/>
    </source>
</evidence>